<feature type="compositionally biased region" description="Polar residues" evidence="1">
    <location>
        <begin position="35"/>
        <end position="68"/>
    </location>
</feature>
<accession>A0A0C2XCH0</accession>
<feature type="compositionally biased region" description="Polar residues" evidence="1">
    <location>
        <begin position="1"/>
        <end position="16"/>
    </location>
</feature>
<name>A0A0C2XCH0_HEBCY</name>
<reference evidence="3" key="2">
    <citation type="submission" date="2015-01" db="EMBL/GenBank/DDBJ databases">
        <title>Evolutionary Origins and Diversification of the Mycorrhizal Mutualists.</title>
        <authorList>
            <consortium name="DOE Joint Genome Institute"/>
            <consortium name="Mycorrhizal Genomics Consortium"/>
            <person name="Kohler A."/>
            <person name="Kuo A."/>
            <person name="Nagy L.G."/>
            <person name="Floudas D."/>
            <person name="Copeland A."/>
            <person name="Barry K.W."/>
            <person name="Cichocki N."/>
            <person name="Veneault-Fourrey C."/>
            <person name="LaButti K."/>
            <person name="Lindquist E.A."/>
            <person name="Lipzen A."/>
            <person name="Lundell T."/>
            <person name="Morin E."/>
            <person name="Murat C."/>
            <person name="Riley R."/>
            <person name="Ohm R."/>
            <person name="Sun H."/>
            <person name="Tunlid A."/>
            <person name="Henrissat B."/>
            <person name="Grigoriev I.V."/>
            <person name="Hibbett D.S."/>
            <person name="Martin F."/>
        </authorList>
    </citation>
    <scope>NUCLEOTIDE SEQUENCE [LARGE SCALE GENOMIC DNA]</scope>
    <source>
        <strain evidence="3">h7</strain>
    </source>
</reference>
<dbReference type="Proteomes" id="UP000053424">
    <property type="component" value="Unassembled WGS sequence"/>
</dbReference>
<proteinExistence type="predicted"/>
<reference evidence="2 3" key="1">
    <citation type="submission" date="2014-04" db="EMBL/GenBank/DDBJ databases">
        <authorList>
            <consortium name="DOE Joint Genome Institute"/>
            <person name="Kuo A."/>
            <person name="Gay G."/>
            <person name="Dore J."/>
            <person name="Kohler A."/>
            <person name="Nagy L.G."/>
            <person name="Floudas D."/>
            <person name="Copeland A."/>
            <person name="Barry K.W."/>
            <person name="Cichocki N."/>
            <person name="Veneault-Fourrey C."/>
            <person name="LaButti K."/>
            <person name="Lindquist E.A."/>
            <person name="Lipzen A."/>
            <person name="Lundell T."/>
            <person name="Morin E."/>
            <person name="Murat C."/>
            <person name="Sun H."/>
            <person name="Tunlid A."/>
            <person name="Henrissat B."/>
            <person name="Grigoriev I.V."/>
            <person name="Hibbett D.S."/>
            <person name="Martin F."/>
            <person name="Nordberg H.P."/>
            <person name="Cantor M.N."/>
            <person name="Hua S.X."/>
        </authorList>
    </citation>
    <scope>NUCLEOTIDE SEQUENCE [LARGE SCALE GENOMIC DNA]</scope>
    <source>
        <strain evidence="3">h7</strain>
    </source>
</reference>
<dbReference type="AlphaFoldDB" id="A0A0C2XCH0"/>
<feature type="region of interest" description="Disordered" evidence="1">
    <location>
        <begin position="1"/>
        <end position="89"/>
    </location>
</feature>
<dbReference type="EMBL" id="KN831817">
    <property type="protein sequence ID" value="KIM35593.1"/>
    <property type="molecule type" value="Genomic_DNA"/>
</dbReference>
<evidence type="ECO:0000313" key="2">
    <source>
        <dbReference type="EMBL" id="KIM35593.1"/>
    </source>
</evidence>
<keyword evidence="3" id="KW-1185">Reference proteome</keyword>
<dbReference type="HOGENOM" id="CLU_2454989_0_0_1"/>
<gene>
    <name evidence="2" type="ORF">M413DRAFT_449641</name>
</gene>
<evidence type="ECO:0000313" key="3">
    <source>
        <dbReference type="Proteomes" id="UP000053424"/>
    </source>
</evidence>
<sequence length="89" mass="10270">MHSQETTGKQKLQQTSCKKRIYTQRQQEDGDMSHTTRLSKQPPNPTQHSSTLLNTTQRARLDINQQRNHAPDLYRSSAIRPPTTEPTRS</sequence>
<evidence type="ECO:0000256" key="1">
    <source>
        <dbReference type="SAM" id="MobiDB-lite"/>
    </source>
</evidence>
<organism evidence="2 3">
    <name type="scientific">Hebeloma cylindrosporum</name>
    <dbReference type="NCBI Taxonomy" id="76867"/>
    <lineage>
        <taxon>Eukaryota</taxon>
        <taxon>Fungi</taxon>
        <taxon>Dikarya</taxon>
        <taxon>Basidiomycota</taxon>
        <taxon>Agaricomycotina</taxon>
        <taxon>Agaricomycetes</taxon>
        <taxon>Agaricomycetidae</taxon>
        <taxon>Agaricales</taxon>
        <taxon>Agaricineae</taxon>
        <taxon>Hymenogastraceae</taxon>
        <taxon>Hebeloma</taxon>
    </lineage>
</organism>
<protein>
    <submittedName>
        <fullName evidence="2">Uncharacterized protein</fullName>
    </submittedName>
</protein>